<feature type="transmembrane region" description="Helical" evidence="10">
    <location>
        <begin position="211"/>
        <end position="231"/>
    </location>
</feature>
<proteinExistence type="predicted"/>
<dbReference type="AlphaFoldDB" id="A1WSS0"/>
<evidence type="ECO:0000256" key="9">
    <source>
        <dbReference type="SAM" id="MobiDB-lite"/>
    </source>
</evidence>
<dbReference type="InterPro" id="IPR011527">
    <property type="entry name" value="ABC1_TM_dom"/>
</dbReference>
<dbReference type="KEGG" id="vei:Veis_4991"/>
<comment type="subcellular location">
    <subcellularLocation>
        <location evidence="1">Cell membrane</location>
        <topology evidence="1">Multi-pass membrane protein</topology>
    </subcellularLocation>
</comment>
<feature type="transmembrane region" description="Helical" evidence="10">
    <location>
        <begin position="469"/>
        <end position="486"/>
    </location>
</feature>
<keyword evidence="14" id="KW-1185">Reference proteome</keyword>
<evidence type="ECO:0000256" key="1">
    <source>
        <dbReference type="ARBA" id="ARBA00004651"/>
    </source>
</evidence>
<dbReference type="InterPro" id="IPR017871">
    <property type="entry name" value="ABC_transporter-like_CS"/>
</dbReference>
<dbReference type="HOGENOM" id="CLU_000604_84_2_4"/>
<dbReference type="GeneID" id="76463247"/>
<dbReference type="PROSITE" id="PS50929">
    <property type="entry name" value="ABC_TM1F"/>
    <property type="match status" value="1"/>
</dbReference>
<dbReference type="GO" id="GO:0015421">
    <property type="term" value="F:ABC-type oligopeptide transporter activity"/>
    <property type="evidence" value="ECO:0007669"/>
    <property type="project" value="TreeGrafter"/>
</dbReference>
<feature type="transmembrane region" description="Helical" evidence="10">
    <location>
        <begin position="325"/>
        <end position="350"/>
    </location>
</feature>
<feature type="domain" description="ABC transporter" evidence="11">
    <location>
        <begin position="534"/>
        <end position="767"/>
    </location>
</feature>
<evidence type="ECO:0000256" key="5">
    <source>
        <dbReference type="ARBA" id="ARBA00022741"/>
    </source>
</evidence>
<keyword evidence="2" id="KW-0813">Transport</keyword>
<dbReference type="SMART" id="SM00382">
    <property type="entry name" value="AAA"/>
    <property type="match status" value="1"/>
</dbReference>
<feature type="compositionally biased region" description="Low complexity" evidence="9">
    <location>
        <begin position="774"/>
        <end position="789"/>
    </location>
</feature>
<dbReference type="PROSITE" id="PS00211">
    <property type="entry name" value="ABC_TRANSPORTER_1"/>
    <property type="match status" value="1"/>
</dbReference>
<keyword evidence="5" id="KW-0547">Nucleotide-binding</keyword>
<dbReference type="eggNOG" id="COG1132">
    <property type="taxonomic scope" value="Bacteria"/>
</dbReference>
<evidence type="ECO:0000256" key="7">
    <source>
        <dbReference type="ARBA" id="ARBA00022989"/>
    </source>
</evidence>
<keyword evidence="3" id="KW-1003">Cell membrane</keyword>
<evidence type="ECO:0000259" key="12">
    <source>
        <dbReference type="PROSITE" id="PS50929"/>
    </source>
</evidence>
<dbReference type="Pfam" id="PF00664">
    <property type="entry name" value="ABC_membrane"/>
    <property type="match status" value="1"/>
</dbReference>
<feature type="domain" description="ABC transmembrane type-1" evidence="12">
    <location>
        <begin position="212"/>
        <end position="500"/>
    </location>
</feature>
<keyword evidence="8 10" id="KW-0472">Membrane</keyword>
<evidence type="ECO:0000256" key="6">
    <source>
        <dbReference type="ARBA" id="ARBA00022840"/>
    </source>
</evidence>
<keyword evidence="6" id="KW-0067">ATP-binding</keyword>
<dbReference type="STRING" id="391735.Veis_4991"/>
<dbReference type="InterPro" id="IPR003439">
    <property type="entry name" value="ABC_transporter-like_ATP-bd"/>
</dbReference>
<sequence>MQHHHCVDASDVFADPVGAGLRAMLMPQENVLALLKVDLSAALRFAAAWVVLSTDRLLTCDAGSPHWRSWPLNAALTLRLQDHGGVGTLELHDPQARLAQWRFTLARHTQALRLVQCFEQQSARIAGGADDRADGGNAAQEEKAAICAAAPDPVGPVGPPCPLCPLCPLCQTPLPPDSDACPACARAQPAPTSTWVLLRLWRFARPYRRQLAAGFALTLASTAATLVPPYLSIPLMDDILIPFQNGRQIAPGLVLLYLGALLLSALAAWGLSWARTYILALVSERIGADLRTSTYEHLLRLSLDYFGGKRTGDLMARIGSETDRINVFLSLHALDFVTDLLMIAMTAAILFSINHWLALVTLVPLPFIGWMIHRVRERLRTGFEKIDRVWSEVTNVLADTIPGIRVVKAFAQEQREARRFRDANQHNLQVNDKLNQTWSLFTPTVTLLTEIGLLVVWACGIWLVAHAQITVGVLTAFIAYIGRFYGRLDAMSRIVSVTQKAAAGAKRIFDILDHVSNVPDPAQPVPIGRMQGAIRLQGVGFRYGNRAVIKDLELDIRPGEMLGLVGHSGSGKSTLVNLISRFYDVSAGSIQVDGIDIRRFAVADYRRHIGLVLQEPFLFFGTIAENIAYGKPEARREDIVAAARAAHAHEFILRLPQGYDSLVGERGQGLSGGERQRISIARALLIDPRILILDEATSAVDTETETEIQKALDNLVQGRTTIAIAHRLSTLRKADRLVVMEQGAVVEVGPHDALMQQRGAYWRLHEAQARRTGQDSQGSQGSQNDQDSQTHQTSARCPPHPAQPAAHR</sequence>
<dbReference type="PROSITE" id="PS50893">
    <property type="entry name" value="ABC_TRANSPORTER_2"/>
    <property type="match status" value="1"/>
</dbReference>
<dbReference type="PANTHER" id="PTHR43394:SF1">
    <property type="entry name" value="ATP-BINDING CASSETTE SUB-FAMILY B MEMBER 10, MITOCHONDRIAL"/>
    <property type="match status" value="1"/>
</dbReference>
<evidence type="ECO:0000256" key="10">
    <source>
        <dbReference type="SAM" id="Phobius"/>
    </source>
</evidence>
<name>A1WSS0_VEREI</name>
<dbReference type="Proteomes" id="UP000000374">
    <property type="component" value="Chromosome"/>
</dbReference>
<dbReference type="PANTHER" id="PTHR43394">
    <property type="entry name" value="ATP-DEPENDENT PERMEASE MDL1, MITOCHONDRIAL"/>
    <property type="match status" value="1"/>
</dbReference>
<dbReference type="RefSeq" id="WP_011812655.1">
    <property type="nucleotide sequence ID" value="NC_008786.1"/>
</dbReference>
<evidence type="ECO:0000256" key="2">
    <source>
        <dbReference type="ARBA" id="ARBA00022448"/>
    </source>
</evidence>
<dbReference type="CDD" id="cd18563">
    <property type="entry name" value="ABC_6TM_exporter_like"/>
    <property type="match status" value="1"/>
</dbReference>
<reference evidence="14" key="1">
    <citation type="submission" date="2006-12" db="EMBL/GenBank/DDBJ databases">
        <title>Complete sequence of chromosome 1 of Verminephrobacter eiseniae EF01-2.</title>
        <authorList>
            <person name="Copeland A."/>
            <person name="Lucas S."/>
            <person name="Lapidus A."/>
            <person name="Barry K."/>
            <person name="Detter J.C."/>
            <person name="Glavina del Rio T."/>
            <person name="Dalin E."/>
            <person name="Tice H."/>
            <person name="Pitluck S."/>
            <person name="Chertkov O."/>
            <person name="Brettin T."/>
            <person name="Bruce D."/>
            <person name="Han C."/>
            <person name="Tapia R."/>
            <person name="Gilna P."/>
            <person name="Schmutz J."/>
            <person name="Larimer F."/>
            <person name="Land M."/>
            <person name="Hauser L."/>
            <person name="Kyrpides N."/>
            <person name="Kim E."/>
            <person name="Stahl D."/>
            <person name="Richardson P."/>
        </authorList>
    </citation>
    <scope>NUCLEOTIDE SEQUENCE [LARGE SCALE GENOMIC DNA]</scope>
    <source>
        <strain evidence="14">EF01-2</strain>
    </source>
</reference>
<dbReference type="Gene3D" id="1.20.1560.10">
    <property type="entry name" value="ABC transporter type 1, transmembrane domain"/>
    <property type="match status" value="1"/>
</dbReference>
<organism evidence="13 14">
    <name type="scientific">Verminephrobacter eiseniae (strain EF01-2)</name>
    <dbReference type="NCBI Taxonomy" id="391735"/>
    <lineage>
        <taxon>Bacteria</taxon>
        <taxon>Pseudomonadati</taxon>
        <taxon>Pseudomonadota</taxon>
        <taxon>Betaproteobacteria</taxon>
        <taxon>Burkholderiales</taxon>
        <taxon>Comamonadaceae</taxon>
        <taxon>Verminephrobacter</taxon>
    </lineage>
</organism>
<dbReference type="EMBL" id="CP000542">
    <property type="protein sequence ID" value="ABM60677.1"/>
    <property type="molecule type" value="Genomic_DNA"/>
</dbReference>
<dbReference type="GO" id="GO:0005524">
    <property type="term" value="F:ATP binding"/>
    <property type="evidence" value="ECO:0007669"/>
    <property type="project" value="UniProtKB-KW"/>
</dbReference>
<evidence type="ECO:0000259" key="11">
    <source>
        <dbReference type="PROSITE" id="PS50893"/>
    </source>
</evidence>
<feature type="transmembrane region" description="Helical" evidence="10">
    <location>
        <begin position="356"/>
        <end position="373"/>
    </location>
</feature>
<keyword evidence="4 10" id="KW-0812">Transmembrane</keyword>
<evidence type="ECO:0000256" key="3">
    <source>
        <dbReference type="ARBA" id="ARBA00022475"/>
    </source>
</evidence>
<dbReference type="Pfam" id="PF00005">
    <property type="entry name" value="ABC_tran"/>
    <property type="match status" value="1"/>
</dbReference>
<feature type="transmembrane region" description="Helical" evidence="10">
    <location>
        <begin position="440"/>
        <end position="463"/>
    </location>
</feature>
<feature type="transmembrane region" description="Helical" evidence="10">
    <location>
        <begin position="251"/>
        <end position="271"/>
    </location>
</feature>
<dbReference type="Gene3D" id="3.40.50.300">
    <property type="entry name" value="P-loop containing nucleotide triphosphate hydrolases"/>
    <property type="match status" value="1"/>
</dbReference>
<dbReference type="InterPro" id="IPR003593">
    <property type="entry name" value="AAA+_ATPase"/>
</dbReference>
<dbReference type="InterPro" id="IPR039421">
    <property type="entry name" value="Type_1_exporter"/>
</dbReference>
<keyword evidence="7 10" id="KW-1133">Transmembrane helix</keyword>
<evidence type="ECO:0000313" key="14">
    <source>
        <dbReference type="Proteomes" id="UP000000374"/>
    </source>
</evidence>
<evidence type="ECO:0000256" key="4">
    <source>
        <dbReference type="ARBA" id="ARBA00022692"/>
    </source>
</evidence>
<dbReference type="FunFam" id="3.40.50.300:FF:000287">
    <property type="entry name" value="Multidrug ABC transporter ATP-binding protein"/>
    <property type="match status" value="1"/>
</dbReference>
<accession>A1WSS0</accession>
<dbReference type="SUPFAM" id="SSF90123">
    <property type="entry name" value="ABC transporter transmembrane region"/>
    <property type="match status" value="1"/>
</dbReference>
<dbReference type="OrthoDB" id="8554730at2"/>
<dbReference type="InterPro" id="IPR036640">
    <property type="entry name" value="ABC1_TM_sf"/>
</dbReference>
<feature type="region of interest" description="Disordered" evidence="9">
    <location>
        <begin position="767"/>
        <end position="808"/>
    </location>
</feature>
<dbReference type="SUPFAM" id="SSF52540">
    <property type="entry name" value="P-loop containing nucleoside triphosphate hydrolases"/>
    <property type="match status" value="1"/>
</dbReference>
<protein>
    <submittedName>
        <fullName evidence="13">ABC transporter related</fullName>
    </submittedName>
</protein>
<gene>
    <name evidence="13" type="ordered locus">Veis_4991</name>
</gene>
<dbReference type="GO" id="GO:0016887">
    <property type="term" value="F:ATP hydrolysis activity"/>
    <property type="evidence" value="ECO:0007669"/>
    <property type="project" value="InterPro"/>
</dbReference>
<evidence type="ECO:0000313" key="13">
    <source>
        <dbReference type="EMBL" id="ABM60677.1"/>
    </source>
</evidence>
<dbReference type="GO" id="GO:0005886">
    <property type="term" value="C:plasma membrane"/>
    <property type="evidence" value="ECO:0007669"/>
    <property type="project" value="UniProtKB-SubCell"/>
</dbReference>
<evidence type="ECO:0000256" key="8">
    <source>
        <dbReference type="ARBA" id="ARBA00023136"/>
    </source>
</evidence>
<dbReference type="InterPro" id="IPR027417">
    <property type="entry name" value="P-loop_NTPase"/>
</dbReference>